<evidence type="ECO:0000259" key="3">
    <source>
        <dbReference type="Pfam" id="PF16363"/>
    </source>
</evidence>
<proteinExistence type="inferred from homology"/>
<name>A0A7V5RNL9_CALAY</name>
<dbReference type="SUPFAM" id="SSF51735">
    <property type="entry name" value="NAD(P)-binding Rossmann-fold domains"/>
    <property type="match status" value="1"/>
</dbReference>
<organism evidence="4">
    <name type="scientific">Caldithrix abyssi</name>
    <dbReference type="NCBI Taxonomy" id="187145"/>
    <lineage>
        <taxon>Bacteria</taxon>
        <taxon>Pseudomonadati</taxon>
        <taxon>Calditrichota</taxon>
        <taxon>Calditrichia</taxon>
        <taxon>Calditrichales</taxon>
        <taxon>Calditrichaceae</taxon>
        <taxon>Caldithrix</taxon>
    </lineage>
</organism>
<dbReference type="Proteomes" id="UP000885771">
    <property type="component" value="Unassembled WGS sequence"/>
</dbReference>
<evidence type="ECO:0000256" key="2">
    <source>
        <dbReference type="ARBA" id="ARBA00018569"/>
    </source>
</evidence>
<evidence type="ECO:0000313" key="4">
    <source>
        <dbReference type="EMBL" id="HHM01637.1"/>
    </source>
</evidence>
<protein>
    <recommendedName>
        <fullName evidence="2">UDP-glucose 4-epimerase</fullName>
    </recommendedName>
</protein>
<dbReference type="InterPro" id="IPR016040">
    <property type="entry name" value="NAD(P)-bd_dom"/>
</dbReference>
<gene>
    <name evidence="4" type="ORF">ENJ15_01390</name>
</gene>
<sequence length="146" mass="16357">MAEKEFNMHILVTGGAGFIGSHLTDRLLSMGHRVSVIDSFSPFYDISIKRKNLEKARQSDNFSLYEIDLRDSENITEIFTLNDFDLVVHLASKAGVRPSIRLPRAYFDVNVNGTINILEECRLHGIDKVVYASSSSVYGNSANVPF</sequence>
<feature type="non-terminal residue" evidence="4">
    <location>
        <position position="146"/>
    </location>
</feature>
<dbReference type="AlphaFoldDB" id="A0A7V5RNL9"/>
<comment type="caution">
    <text evidence="4">The sequence shown here is derived from an EMBL/GenBank/DDBJ whole genome shotgun (WGS) entry which is preliminary data.</text>
</comment>
<dbReference type="PANTHER" id="PTHR43725:SF53">
    <property type="entry name" value="UDP-ARABINOSE 4-EPIMERASE 1"/>
    <property type="match status" value="1"/>
</dbReference>
<dbReference type="EMBL" id="DRLI01000051">
    <property type="protein sequence ID" value="HHM01637.1"/>
    <property type="molecule type" value="Genomic_DNA"/>
</dbReference>
<comment type="similarity">
    <text evidence="1">Belongs to the NAD(P)-dependent epimerase/dehydratase family.</text>
</comment>
<accession>A0A7V5RNL9</accession>
<dbReference type="InterPro" id="IPR036291">
    <property type="entry name" value="NAD(P)-bd_dom_sf"/>
</dbReference>
<dbReference type="Pfam" id="PF16363">
    <property type="entry name" value="GDP_Man_Dehyd"/>
    <property type="match status" value="1"/>
</dbReference>
<evidence type="ECO:0000256" key="1">
    <source>
        <dbReference type="ARBA" id="ARBA00007637"/>
    </source>
</evidence>
<reference evidence="4" key="1">
    <citation type="journal article" date="2020" name="mSystems">
        <title>Genome- and Community-Level Interaction Insights into Carbon Utilization and Element Cycling Functions of Hydrothermarchaeota in Hydrothermal Sediment.</title>
        <authorList>
            <person name="Zhou Z."/>
            <person name="Liu Y."/>
            <person name="Xu W."/>
            <person name="Pan J."/>
            <person name="Luo Z.H."/>
            <person name="Li M."/>
        </authorList>
    </citation>
    <scope>NUCLEOTIDE SEQUENCE [LARGE SCALE GENOMIC DNA]</scope>
    <source>
        <strain evidence="4">HyVt-460</strain>
    </source>
</reference>
<dbReference type="Gene3D" id="3.40.50.720">
    <property type="entry name" value="NAD(P)-binding Rossmann-like Domain"/>
    <property type="match status" value="1"/>
</dbReference>
<dbReference type="PANTHER" id="PTHR43725">
    <property type="entry name" value="UDP-GLUCOSE 4-EPIMERASE"/>
    <property type="match status" value="1"/>
</dbReference>
<feature type="domain" description="NAD(P)-binding" evidence="3">
    <location>
        <begin position="11"/>
        <end position="146"/>
    </location>
</feature>